<gene>
    <name evidence="1" type="ORF">P170DRAFT_477341</name>
</gene>
<dbReference type="RefSeq" id="XP_024701761.1">
    <property type="nucleotide sequence ID" value="XM_024853444.1"/>
</dbReference>
<evidence type="ECO:0000313" key="2">
    <source>
        <dbReference type="Proteomes" id="UP000234275"/>
    </source>
</evidence>
<keyword evidence="2" id="KW-1185">Reference proteome</keyword>
<accession>A0A2I2G0Q3</accession>
<name>A0A2I2G0Q3_9EURO</name>
<dbReference type="EMBL" id="MSFO01000006">
    <property type="protein sequence ID" value="PLB46459.1"/>
    <property type="molecule type" value="Genomic_DNA"/>
</dbReference>
<sequence length="491" mass="55389">MGSINPLLRMPQICLEASRKNGVPSPASSASYEDRKRSQDAYHAALVHYIKGEFILSYPLNYQCPHPVLVPNSFIASLKEFHVALSTALTNIVQRWVVDEDADLPSRMPLERHEEEILRWIYQLAEDKQFPAYKGHQGNWRPDFLLPADTVDGFKVCEINARFPSNGIDLAAWIYKSLDNSEIKPLDLDVAGDPDHILGRLQALFLPKPPLHVVQDLDKTAMVEAFNRVLGDLNPRILSPLDLHLVPDEASPTGYKLQCVREPGSSDDNQDGDTEDIHQVALRLFMTEFAALSPEMQRQLAFLSGNDIRTIFLIHDKRILGILRQELDDLVSKHRVLTQRQADLLRERVVFTILPGSKELQQLIHSHREGKVSKDEFILKPIRSGRGQGIVFGQDLSTSEWEATLADMQNPELTPGRTLYIIQPVVEQAEGDMFLDEKVGVQRVQRVGTYHSMHGEFVALGGWRAGILSNRTINMSTGDAWKMGSVVRKMN</sequence>
<dbReference type="AlphaFoldDB" id="A0A2I2G0Q3"/>
<dbReference type="VEuPathDB" id="FungiDB:P170DRAFT_477341"/>
<evidence type="ECO:0000313" key="1">
    <source>
        <dbReference type="EMBL" id="PLB46459.1"/>
    </source>
</evidence>
<reference evidence="1 2" key="1">
    <citation type="submission" date="2016-12" db="EMBL/GenBank/DDBJ databases">
        <title>The genomes of Aspergillus section Nigri reveals drivers in fungal speciation.</title>
        <authorList>
            <consortium name="DOE Joint Genome Institute"/>
            <person name="Vesth T.C."/>
            <person name="Nybo J."/>
            <person name="Theobald S."/>
            <person name="Brandl J."/>
            <person name="Frisvad J.C."/>
            <person name="Nielsen K.F."/>
            <person name="Lyhne E.K."/>
            <person name="Kogle M.E."/>
            <person name="Kuo A."/>
            <person name="Riley R."/>
            <person name="Clum A."/>
            <person name="Nolan M."/>
            <person name="Lipzen A."/>
            <person name="Salamov A."/>
            <person name="Henrissat B."/>
            <person name="Wiebenga A."/>
            <person name="De Vries R.P."/>
            <person name="Grigoriev I.V."/>
            <person name="Mortensen U.H."/>
            <person name="Andersen M.R."/>
            <person name="Baker S.E."/>
        </authorList>
    </citation>
    <scope>NUCLEOTIDE SEQUENCE [LARGE SCALE GENOMIC DNA]</scope>
    <source>
        <strain evidence="1 2">IBT 23096</strain>
    </source>
</reference>
<dbReference type="STRING" id="1392250.A0A2I2G0Q3"/>
<dbReference type="GeneID" id="36561142"/>
<protein>
    <submittedName>
        <fullName evidence="1">Uncharacterized protein</fullName>
    </submittedName>
</protein>
<comment type="caution">
    <text evidence="1">The sequence shown here is derived from an EMBL/GenBank/DDBJ whole genome shotgun (WGS) entry which is preliminary data.</text>
</comment>
<dbReference type="SUPFAM" id="SSF56059">
    <property type="entry name" value="Glutathione synthetase ATP-binding domain-like"/>
    <property type="match status" value="1"/>
</dbReference>
<dbReference type="Proteomes" id="UP000234275">
    <property type="component" value="Unassembled WGS sequence"/>
</dbReference>
<organism evidence="1 2">
    <name type="scientific">Aspergillus steynii IBT 23096</name>
    <dbReference type="NCBI Taxonomy" id="1392250"/>
    <lineage>
        <taxon>Eukaryota</taxon>
        <taxon>Fungi</taxon>
        <taxon>Dikarya</taxon>
        <taxon>Ascomycota</taxon>
        <taxon>Pezizomycotina</taxon>
        <taxon>Eurotiomycetes</taxon>
        <taxon>Eurotiomycetidae</taxon>
        <taxon>Eurotiales</taxon>
        <taxon>Aspergillaceae</taxon>
        <taxon>Aspergillus</taxon>
        <taxon>Aspergillus subgen. Circumdati</taxon>
    </lineage>
</organism>
<dbReference type="OrthoDB" id="2117718at2759"/>
<proteinExistence type="predicted"/>